<evidence type="ECO:0000313" key="3">
    <source>
        <dbReference type="Proteomes" id="UP000239415"/>
    </source>
</evidence>
<sequence>MALFGAMTINTRRRPTAPFSVTVDIVGPEQASAYPHSYDVTVPDGAAVRAVPLLSILNSGEQRLIVVGDIRVTVHRDLRTTLTVVVRGLWLTDAGDSPAGPTATNWRMEMTDDRLTDLLGTAIRAVPYGSHADPEGLATEIAKAHAERSRDGIRALRSFRYCMEHLVGSSLRGSTHKLEGILADVVELSTLIGRVADEAREAARGGMGAWITNPAAYHAQRRLQDPALPSRPGGRRAKRAAWFPILDAGVRQCRAMETEACAEAPLLHSLLNAASTIAVTREAQAQETFNMVAAVGGVMFGVPALILALYDASDILPLHVGNAVVLVPLVIGGLIAAMIAAVLPGRRKTGKARRFAVAMAAVLVMLAILASAGTLVTPGS</sequence>
<keyword evidence="1" id="KW-0812">Transmembrane</keyword>
<dbReference type="RefSeq" id="WP_106317635.1">
    <property type="nucleotide sequence ID" value="NZ_BOMO01000020.1"/>
</dbReference>
<keyword evidence="3" id="KW-1185">Reference proteome</keyword>
<dbReference type="Proteomes" id="UP000239415">
    <property type="component" value="Unassembled WGS sequence"/>
</dbReference>
<feature type="transmembrane region" description="Helical" evidence="1">
    <location>
        <begin position="355"/>
        <end position="376"/>
    </location>
</feature>
<gene>
    <name evidence="2" type="ORF">CLV67_104263</name>
</gene>
<name>A0A2T0KH17_9ACTN</name>
<dbReference type="OrthoDB" id="4941777at2"/>
<proteinExistence type="predicted"/>
<dbReference type="EMBL" id="PVMZ01000004">
    <property type="protein sequence ID" value="PRX22735.1"/>
    <property type="molecule type" value="Genomic_DNA"/>
</dbReference>
<protein>
    <submittedName>
        <fullName evidence="2">Uncharacterized protein</fullName>
    </submittedName>
</protein>
<feature type="transmembrane region" description="Helical" evidence="1">
    <location>
        <begin position="291"/>
        <end position="310"/>
    </location>
</feature>
<dbReference type="AlphaFoldDB" id="A0A2T0KH17"/>
<comment type="caution">
    <text evidence="2">The sequence shown here is derived from an EMBL/GenBank/DDBJ whole genome shotgun (WGS) entry which is preliminary data.</text>
</comment>
<accession>A0A2T0KH17</accession>
<reference evidence="2 3" key="1">
    <citation type="submission" date="2018-03" db="EMBL/GenBank/DDBJ databases">
        <title>Genomic Encyclopedia of Archaeal and Bacterial Type Strains, Phase II (KMG-II): from individual species to whole genera.</title>
        <authorList>
            <person name="Goeker M."/>
        </authorList>
    </citation>
    <scope>NUCLEOTIDE SEQUENCE [LARGE SCALE GENOMIC DNA]</scope>
    <source>
        <strain evidence="2 3">DSM 43146</strain>
    </source>
</reference>
<feature type="transmembrane region" description="Helical" evidence="1">
    <location>
        <begin position="322"/>
        <end position="343"/>
    </location>
</feature>
<keyword evidence="1" id="KW-0472">Membrane</keyword>
<evidence type="ECO:0000313" key="2">
    <source>
        <dbReference type="EMBL" id="PRX22735.1"/>
    </source>
</evidence>
<organism evidence="2 3">
    <name type="scientific">Actinoplanes italicus</name>
    <dbReference type="NCBI Taxonomy" id="113567"/>
    <lineage>
        <taxon>Bacteria</taxon>
        <taxon>Bacillati</taxon>
        <taxon>Actinomycetota</taxon>
        <taxon>Actinomycetes</taxon>
        <taxon>Micromonosporales</taxon>
        <taxon>Micromonosporaceae</taxon>
        <taxon>Actinoplanes</taxon>
    </lineage>
</organism>
<keyword evidence="1" id="KW-1133">Transmembrane helix</keyword>
<evidence type="ECO:0000256" key="1">
    <source>
        <dbReference type="SAM" id="Phobius"/>
    </source>
</evidence>